<evidence type="ECO:0000256" key="2">
    <source>
        <dbReference type="ARBA" id="ARBA00022448"/>
    </source>
</evidence>
<evidence type="ECO:0000256" key="1">
    <source>
        <dbReference type="ARBA" id="ARBA00004571"/>
    </source>
</evidence>
<evidence type="ECO:0000313" key="11">
    <source>
        <dbReference type="EMBL" id="SEG04278.1"/>
    </source>
</evidence>
<dbReference type="InterPro" id="IPR036942">
    <property type="entry name" value="Beta-barrel_TonB_sf"/>
</dbReference>
<keyword evidence="6 8" id="KW-0472">Membrane</keyword>
<keyword evidence="4" id="KW-0812">Transmembrane</keyword>
<feature type="domain" description="TonB-dependent receptor plug" evidence="10">
    <location>
        <begin position="54"/>
        <end position="149"/>
    </location>
</feature>
<proteinExistence type="inferred from homology"/>
<gene>
    <name evidence="11" type="ORF">SAMN05421877_104202</name>
</gene>
<dbReference type="InterPro" id="IPR012910">
    <property type="entry name" value="Plug_dom"/>
</dbReference>
<dbReference type="GO" id="GO:0044718">
    <property type="term" value="P:siderophore transmembrane transport"/>
    <property type="evidence" value="ECO:0007669"/>
    <property type="project" value="TreeGrafter"/>
</dbReference>
<name>A0A1H5WXX0_9SPHI</name>
<dbReference type="GO" id="GO:0015344">
    <property type="term" value="F:siderophore uptake transmembrane transporter activity"/>
    <property type="evidence" value="ECO:0007669"/>
    <property type="project" value="TreeGrafter"/>
</dbReference>
<dbReference type="AlphaFoldDB" id="A0A1H5WXX0"/>
<dbReference type="Proteomes" id="UP000236731">
    <property type="component" value="Unassembled WGS sequence"/>
</dbReference>
<dbReference type="RefSeq" id="WP_103905850.1">
    <property type="nucleotide sequence ID" value="NZ_CP049246.1"/>
</dbReference>
<dbReference type="InterPro" id="IPR000531">
    <property type="entry name" value="Beta-barrel_TonB"/>
</dbReference>
<evidence type="ECO:0000313" key="12">
    <source>
        <dbReference type="Proteomes" id="UP000236731"/>
    </source>
</evidence>
<dbReference type="InterPro" id="IPR039426">
    <property type="entry name" value="TonB-dep_rcpt-like"/>
</dbReference>
<keyword evidence="5 8" id="KW-0798">TonB box</keyword>
<keyword evidence="7" id="KW-0998">Cell outer membrane</keyword>
<dbReference type="Gene3D" id="2.40.170.20">
    <property type="entry name" value="TonB-dependent receptor, beta-barrel domain"/>
    <property type="match status" value="1"/>
</dbReference>
<dbReference type="SUPFAM" id="SSF56935">
    <property type="entry name" value="Porins"/>
    <property type="match status" value="1"/>
</dbReference>
<dbReference type="Pfam" id="PF00593">
    <property type="entry name" value="TonB_dep_Rec_b-barrel"/>
    <property type="match status" value="1"/>
</dbReference>
<organism evidence="11 12">
    <name type="scientific">Sphingobacterium lactis</name>
    <dbReference type="NCBI Taxonomy" id="797291"/>
    <lineage>
        <taxon>Bacteria</taxon>
        <taxon>Pseudomonadati</taxon>
        <taxon>Bacteroidota</taxon>
        <taxon>Sphingobacteriia</taxon>
        <taxon>Sphingobacteriales</taxon>
        <taxon>Sphingobacteriaceae</taxon>
        <taxon>Sphingobacterium</taxon>
    </lineage>
</organism>
<dbReference type="Pfam" id="PF07715">
    <property type="entry name" value="Plug"/>
    <property type="match status" value="1"/>
</dbReference>
<protein>
    <submittedName>
        <fullName evidence="11">Iron complex outermembrane recepter protein</fullName>
    </submittedName>
</protein>
<dbReference type="PANTHER" id="PTHR30069:SF40">
    <property type="entry name" value="TONB-DEPENDENT RECEPTOR NMB0964-RELATED"/>
    <property type="match status" value="1"/>
</dbReference>
<feature type="domain" description="TonB-dependent receptor-like beta-barrel" evidence="9">
    <location>
        <begin position="341"/>
        <end position="753"/>
    </location>
</feature>
<keyword evidence="3" id="KW-1134">Transmembrane beta strand</keyword>
<sequence length="801" mass="90147">MQKLKCILLLTGCFALPLLSRSQERSAKDSLANLKIEGIDILGHRLLRSNLVKIDHRTLQDIQAHTLGETVSHISGVQNSYFGPFAGAPVIRSLSGNRIKVMSNGLGINDLSGNSPNFNMGIDMDNVESITVHKGSAAVLYGGRAIGGALNVEGRTIPKKMDSVAFNARVQLEGSTNNGFKQAFQAQGNNKKNWAWHVSGSHMKIDKIRIPGNTKPDFVYDPKVIAFDSFLQGMAQLHVDAGHKLNTTIFPYLSQYVLDQFAQGNTDLSEEDKYTFKETYYDREDQMEKPNPRNDAFIPGQDPEKDRSIAYVNSIADYVKPEKGLIPNSHAQQYTFQAGTSYIRKDFFLGVGYETQFSKYGIPGYWTFHTPQHNHGHAGHTHPVTYLPINMKSISNRLKLASQYQVDQLGLSSIKLDYSGQFGSDRELLDIYQANTFETKRHALRMEIEQQPFHILSGTTGVDFAQADISGKGGLRYMPNSLSRELGLFTMQKLTYQFATLALGYRHDQVKRKAFPDAAYQTGRGMAGGEFRERDFHLNQFSGSLKFNITDIAFLEGHFNHSERAPEVNELYSGNNHFAILIEENGDDRLNKETANGIELNGGLNLKNLKISLGWYNTHYNDYLYLAHTGISRGMNFIVKEWRAADTEVQGFEGDASYILRFGDKRSWEFGGYFDLVKNENRSEDEMRDHYDGAYMPNMPTSRFGLSSKVNYGAIYFYVALDRYLEQRFLGKNLSVEPAMPAYSLLSARISYSGKLMKQKVEYHIAGNNLLNQEARPQNSWLKYVSPLPGANISFGVNVLL</sequence>
<evidence type="ECO:0000259" key="10">
    <source>
        <dbReference type="Pfam" id="PF07715"/>
    </source>
</evidence>
<dbReference type="Gene3D" id="2.170.130.10">
    <property type="entry name" value="TonB-dependent receptor, plug domain"/>
    <property type="match status" value="1"/>
</dbReference>
<evidence type="ECO:0000256" key="4">
    <source>
        <dbReference type="ARBA" id="ARBA00022692"/>
    </source>
</evidence>
<comment type="similarity">
    <text evidence="8">Belongs to the TonB-dependent receptor family.</text>
</comment>
<evidence type="ECO:0000259" key="9">
    <source>
        <dbReference type="Pfam" id="PF00593"/>
    </source>
</evidence>
<keyword evidence="2" id="KW-0813">Transport</keyword>
<comment type="subcellular location">
    <subcellularLocation>
        <location evidence="1">Cell outer membrane</location>
        <topology evidence="1">Multi-pass membrane protein</topology>
    </subcellularLocation>
</comment>
<evidence type="ECO:0000256" key="6">
    <source>
        <dbReference type="ARBA" id="ARBA00023136"/>
    </source>
</evidence>
<accession>A0A1H5WXX0</accession>
<dbReference type="InterPro" id="IPR037066">
    <property type="entry name" value="Plug_dom_sf"/>
</dbReference>
<evidence type="ECO:0000256" key="5">
    <source>
        <dbReference type="ARBA" id="ARBA00023077"/>
    </source>
</evidence>
<evidence type="ECO:0000256" key="7">
    <source>
        <dbReference type="ARBA" id="ARBA00023237"/>
    </source>
</evidence>
<evidence type="ECO:0000256" key="8">
    <source>
        <dbReference type="RuleBase" id="RU003357"/>
    </source>
</evidence>
<dbReference type="PANTHER" id="PTHR30069">
    <property type="entry name" value="TONB-DEPENDENT OUTER MEMBRANE RECEPTOR"/>
    <property type="match status" value="1"/>
</dbReference>
<dbReference type="OrthoDB" id="9795928at2"/>
<dbReference type="GO" id="GO:0009279">
    <property type="term" value="C:cell outer membrane"/>
    <property type="evidence" value="ECO:0007669"/>
    <property type="project" value="UniProtKB-SubCell"/>
</dbReference>
<dbReference type="EMBL" id="FNUT01000004">
    <property type="protein sequence ID" value="SEG04278.1"/>
    <property type="molecule type" value="Genomic_DNA"/>
</dbReference>
<evidence type="ECO:0000256" key="3">
    <source>
        <dbReference type="ARBA" id="ARBA00022452"/>
    </source>
</evidence>
<reference evidence="12" key="1">
    <citation type="submission" date="2016-10" db="EMBL/GenBank/DDBJ databases">
        <authorList>
            <person name="Varghese N."/>
            <person name="Submissions S."/>
        </authorList>
    </citation>
    <scope>NUCLEOTIDE SEQUENCE [LARGE SCALE GENOMIC DNA]</scope>
    <source>
        <strain evidence="12">DSM 22361</strain>
    </source>
</reference>
<keyword evidence="12" id="KW-1185">Reference proteome</keyword>